<feature type="transmembrane region" description="Helical" evidence="2">
    <location>
        <begin position="207"/>
        <end position="225"/>
    </location>
</feature>
<keyword evidence="2" id="KW-0472">Membrane</keyword>
<comment type="caution">
    <text evidence="3">The sequence shown here is derived from an EMBL/GenBank/DDBJ whole genome shotgun (WGS) entry which is preliminary data.</text>
</comment>
<gene>
    <name evidence="3" type="ORF">SI859A1_01765</name>
</gene>
<evidence type="ECO:0000313" key="4">
    <source>
        <dbReference type="Proteomes" id="UP000000321"/>
    </source>
</evidence>
<dbReference type="BioCyc" id="AURANTIMONAS:SI859A1_01765-MONOMER"/>
<evidence type="ECO:0000313" key="3">
    <source>
        <dbReference type="EMBL" id="EAS50960.1"/>
    </source>
</evidence>
<evidence type="ECO:0000256" key="1">
    <source>
        <dbReference type="SAM" id="MobiDB-lite"/>
    </source>
</evidence>
<feature type="compositionally biased region" description="Basic and acidic residues" evidence="1">
    <location>
        <begin position="1"/>
        <end position="12"/>
    </location>
</feature>
<reference evidence="3 4" key="1">
    <citation type="journal article" date="2008" name="Appl. Environ. Microbiol.">
        <title>Genomic insights into Mn(II) oxidation by the marine alphaproteobacterium Aurantimonas sp. strain SI85-9A1.</title>
        <authorList>
            <person name="Dick G.J."/>
            <person name="Podell S."/>
            <person name="Johnson H.A."/>
            <person name="Rivera-Espinoza Y."/>
            <person name="Bernier-Latmani R."/>
            <person name="McCarthy J.K."/>
            <person name="Torpey J.W."/>
            <person name="Clement B.G."/>
            <person name="Gaasterland T."/>
            <person name="Tebo B.M."/>
        </authorList>
    </citation>
    <scope>NUCLEOTIDE SEQUENCE [LARGE SCALE GENOMIC DNA]</scope>
    <source>
        <strain evidence="3 4">SI85-9A1</strain>
    </source>
</reference>
<sequence>MPRRGVTSDRSPHMNPAPSPLTETLRNKVPQITLAFWGIKIMATTVGETAADFLIFNVGLGLVVTSLIMSALLTGILAFQLKLREYVPTSYWLVVVLVSIVGTLVSDYMVDDLGISLVTTTIGFALALTATFLAWYASERTLSIHSIFTRRRELFYWAAILFTFALGTSAGDLIAEHFGLGYAFSAVIFGALIAAVYAAYRFGVDAVPTFWAAYILTRPFGASMGDLLSQPAHTGGLGLGTTGTSVLFLVTIAGLVGYLSITKKDKIERGATANPGA</sequence>
<protein>
    <submittedName>
        <fullName evidence="3">Putative integral membrane protein</fullName>
    </submittedName>
</protein>
<keyword evidence="2" id="KW-1133">Transmembrane helix</keyword>
<feature type="region of interest" description="Disordered" evidence="1">
    <location>
        <begin position="1"/>
        <end position="20"/>
    </location>
</feature>
<feature type="transmembrane region" description="Helical" evidence="2">
    <location>
        <begin position="54"/>
        <end position="79"/>
    </location>
</feature>
<dbReference type="AlphaFoldDB" id="Q1YL11"/>
<feature type="transmembrane region" description="Helical" evidence="2">
    <location>
        <begin position="237"/>
        <end position="259"/>
    </location>
</feature>
<keyword evidence="4" id="KW-1185">Reference proteome</keyword>
<feature type="transmembrane region" description="Helical" evidence="2">
    <location>
        <begin position="91"/>
        <end position="109"/>
    </location>
</feature>
<dbReference type="HOGENOM" id="CLU_070268_0_0_5"/>
<name>Q1YL11_AURMS</name>
<accession>Q1YL11</accession>
<dbReference type="Proteomes" id="UP000000321">
    <property type="component" value="Unassembled WGS sequence"/>
</dbReference>
<feature type="transmembrane region" description="Helical" evidence="2">
    <location>
        <begin position="154"/>
        <end position="174"/>
    </location>
</feature>
<dbReference type="InterPro" id="IPR007136">
    <property type="entry name" value="DUF347"/>
</dbReference>
<dbReference type="EMBL" id="AAPJ01000001">
    <property type="protein sequence ID" value="EAS50960.1"/>
    <property type="molecule type" value="Genomic_DNA"/>
</dbReference>
<feature type="transmembrane region" description="Helical" evidence="2">
    <location>
        <begin position="180"/>
        <end position="200"/>
    </location>
</feature>
<feature type="transmembrane region" description="Helical" evidence="2">
    <location>
        <begin position="115"/>
        <end position="134"/>
    </location>
</feature>
<keyword evidence="2" id="KW-0812">Transmembrane</keyword>
<evidence type="ECO:0000256" key="2">
    <source>
        <dbReference type="SAM" id="Phobius"/>
    </source>
</evidence>
<dbReference type="Pfam" id="PF03988">
    <property type="entry name" value="DUF347"/>
    <property type="match status" value="4"/>
</dbReference>
<organism evidence="3 4">
    <name type="scientific">Aurantimonas manganoxydans (strain ATCC BAA-1229 / DSM 21871 / SI85-9A1)</name>
    <dbReference type="NCBI Taxonomy" id="287752"/>
    <lineage>
        <taxon>Bacteria</taxon>
        <taxon>Pseudomonadati</taxon>
        <taxon>Pseudomonadota</taxon>
        <taxon>Alphaproteobacteria</taxon>
        <taxon>Hyphomicrobiales</taxon>
        <taxon>Aurantimonadaceae</taxon>
        <taxon>Aurantimonas</taxon>
    </lineage>
</organism>
<proteinExistence type="predicted"/>
<dbReference type="OrthoDB" id="9794709at2"/>